<dbReference type="Gene3D" id="1.20.58.1970">
    <property type="match status" value="1"/>
</dbReference>
<dbReference type="Pfam" id="PF08318">
    <property type="entry name" value="COG4_m"/>
    <property type="match status" value="1"/>
</dbReference>
<keyword evidence="5" id="KW-0653">Protein transport</keyword>
<dbReference type="InterPro" id="IPR013167">
    <property type="entry name" value="COG4_M"/>
</dbReference>
<dbReference type="InterPro" id="IPR048684">
    <property type="entry name" value="COG4_C"/>
</dbReference>
<gene>
    <name evidence="10" type="ORF">CYFA0S_09e03224g</name>
</gene>
<evidence type="ECO:0000256" key="2">
    <source>
        <dbReference type="ARBA" id="ARBA00009215"/>
    </source>
</evidence>
<dbReference type="VEuPathDB" id="FungiDB:BON22_2696"/>
<sequence length="777" mass="88770">MSQSEAKKYERLLGRITNTQQLEKFIRAIETTETQLRDELDTYIDTRTHQQESKRLELARTELSTTLNNSSSLVDLLSNAGSLASKITARVRLLDAERSRVNETVEYVRQVRELRSSVQATASALEQQDWETAAKAIAMIRTLPTSGEFIDTVVPSTDVPDTPEVAVNKWIEQLTDLFSREFKKAADDKDVEKLTKFFSLFPSIGKDSVGLDCYSKFICNIVAAQSRLIITNQSQQGVIGFYPAALMKLLEIVSKMLNQHASVIAKHYGMSHMTGIIERVERETDSQAGLIGDTFYDQRRFARIIDEIQSYKFPFLTNMSAMVMSNRNTPSPRGSSEIPRLSEDTISVIEIGDLYKELSSFLHNWSLYCKFIAVKWNEYQGITQDELKLPKPIIESAFSKKIQSKFIPPFETFATFYIRRSLEQAFQLEEFPDLDLYIRTAKAISPDSAPVSSAMEDFIMVLSTSLRQSIETGQPVSVKNIISNIRKILEVDYLRTLHKRLREFQPRAGTVLTVSNSQQQQQQQLAAKQSNTVGSIFMRGANALNQIASGDETRLHTYIVLLNTLSTGSMYFSKVIDQSVVLLNRNYPFGTDGAKLETIIKGAEEHFKKRSIDLMDENIQVLFNQCMSNKLKVLLTDCFKDVNYLISTFDEEENIVTRRFVEQWNAIISPYVKTMDAQVYDKFVATIVSSLSKLLERKLWSLENNINELGSIKLERDFSGLISEITRNKYNLRDEFVRVTQIILILGFDDEDDEIDMNWVLTPTERVRARLLRVDRK</sequence>
<evidence type="ECO:0000256" key="6">
    <source>
        <dbReference type="ARBA" id="ARBA00023034"/>
    </source>
</evidence>
<evidence type="ECO:0000256" key="4">
    <source>
        <dbReference type="ARBA" id="ARBA00022448"/>
    </source>
</evidence>
<dbReference type="InterPro" id="IPR048680">
    <property type="entry name" value="COG4_N"/>
</dbReference>
<dbReference type="SMART" id="SM00762">
    <property type="entry name" value="Cog4"/>
    <property type="match status" value="1"/>
</dbReference>
<proteinExistence type="inferred from homology"/>
<organism evidence="10">
    <name type="scientific">Cyberlindnera fabianii</name>
    <name type="common">Yeast</name>
    <name type="synonym">Hansenula fabianii</name>
    <dbReference type="NCBI Taxonomy" id="36022"/>
    <lineage>
        <taxon>Eukaryota</taxon>
        <taxon>Fungi</taxon>
        <taxon>Dikarya</taxon>
        <taxon>Ascomycota</taxon>
        <taxon>Saccharomycotina</taxon>
        <taxon>Saccharomycetes</taxon>
        <taxon>Phaffomycetales</taxon>
        <taxon>Phaffomycetaceae</taxon>
        <taxon>Cyberlindnera</taxon>
    </lineage>
</organism>
<evidence type="ECO:0000256" key="5">
    <source>
        <dbReference type="ARBA" id="ARBA00022927"/>
    </source>
</evidence>
<dbReference type="Pfam" id="PF20663">
    <property type="entry name" value="COG4_N"/>
    <property type="match status" value="1"/>
</dbReference>
<keyword evidence="7" id="KW-0472">Membrane</keyword>
<comment type="similarity">
    <text evidence="2">Belongs to the COG4 family.</text>
</comment>
<dbReference type="GO" id="GO:0000139">
    <property type="term" value="C:Golgi membrane"/>
    <property type="evidence" value="ECO:0007669"/>
    <property type="project" value="UniProtKB-SubCell"/>
</dbReference>
<evidence type="ECO:0000256" key="8">
    <source>
        <dbReference type="ARBA" id="ARBA00031340"/>
    </source>
</evidence>
<dbReference type="AlphaFoldDB" id="A0A061AXY1"/>
<comment type="subcellular location">
    <subcellularLocation>
        <location evidence="1">Golgi apparatus membrane</location>
        <topology evidence="1">Peripheral membrane protein</topology>
    </subcellularLocation>
</comment>
<dbReference type="PhylomeDB" id="A0A061AXY1"/>
<evidence type="ECO:0000256" key="3">
    <source>
        <dbReference type="ARBA" id="ARBA00020975"/>
    </source>
</evidence>
<name>A0A061AXY1_CYBFA</name>
<evidence type="ECO:0000256" key="1">
    <source>
        <dbReference type="ARBA" id="ARBA00004395"/>
    </source>
</evidence>
<dbReference type="GO" id="GO:0015031">
    <property type="term" value="P:protein transport"/>
    <property type="evidence" value="ECO:0007669"/>
    <property type="project" value="UniProtKB-KW"/>
</dbReference>
<protein>
    <recommendedName>
        <fullName evidence="3">Conserved oligomeric Golgi complex subunit 4</fullName>
    </recommendedName>
    <alternativeName>
        <fullName evidence="8">Component of oligomeric Golgi complex 4</fullName>
    </alternativeName>
</protein>
<accession>A0A061AXY1</accession>
<feature type="domain" description="COG4 transport protein middle alpha-helical bundle" evidence="9">
    <location>
        <begin position="167"/>
        <end position="502"/>
    </location>
</feature>
<keyword evidence="6" id="KW-0333">Golgi apparatus</keyword>
<evidence type="ECO:0000256" key="7">
    <source>
        <dbReference type="ARBA" id="ARBA00023136"/>
    </source>
</evidence>
<reference evidence="10" key="1">
    <citation type="journal article" date="2014" name="Genome Announc.">
        <title>Genome sequence of the yeast Cyberlindnera fabianii (Hansenula fabianii).</title>
        <authorList>
            <person name="Freel K.C."/>
            <person name="Sarilar V."/>
            <person name="Neuveglise C."/>
            <person name="Devillers H."/>
            <person name="Friedrich A."/>
            <person name="Schacherer J."/>
        </authorList>
    </citation>
    <scope>NUCLEOTIDE SEQUENCE</scope>
    <source>
        <strain evidence="10">YJS4271</strain>
    </source>
</reference>
<dbReference type="PANTHER" id="PTHR24016:SF0">
    <property type="entry name" value="CONSERVED OLIGOMERIC GOLGI COMPLEX SUBUNIT 4"/>
    <property type="match status" value="1"/>
</dbReference>
<dbReference type="Pfam" id="PF20662">
    <property type="entry name" value="COG4_C"/>
    <property type="match status" value="1"/>
</dbReference>
<keyword evidence="4" id="KW-0813">Transport</keyword>
<dbReference type="InterPro" id="IPR048682">
    <property type="entry name" value="COG4"/>
</dbReference>
<evidence type="ECO:0000259" key="9">
    <source>
        <dbReference type="SMART" id="SM00762"/>
    </source>
</evidence>
<evidence type="ECO:0000313" key="10">
    <source>
        <dbReference type="EMBL" id="CDR42421.1"/>
    </source>
</evidence>
<dbReference type="OrthoDB" id="47059at2759"/>
<dbReference type="PANTHER" id="PTHR24016">
    <property type="entry name" value="CONSERVED OLIGOMERIC GOLGI COMPLEX SUBUNIT 4"/>
    <property type="match status" value="1"/>
</dbReference>
<dbReference type="EMBL" id="LK052894">
    <property type="protein sequence ID" value="CDR42421.1"/>
    <property type="molecule type" value="Genomic_DNA"/>
</dbReference>